<dbReference type="EMBL" id="GL996501">
    <property type="protein sequence ID" value="EGW33036.1"/>
    <property type="molecule type" value="Genomic_DNA"/>
</dbReference>
<dbReference type="InParanoid" id="G3AKZ3"/>
<dbReference type="STRING" id="619300.G3AKZ3"/>
<dbReference type="AlphaFoldDB" id="G3AKZ3"/>
<dbReference type="GeneID" id="18869905"/>
<keyword evidence="3" id="KW-1185">Reference proteome</keyword>
<evidence type="ECO:0000313" key="3">
    <source>
        <dbReference type="Proteomes" id="UP000000709"/>
    </source>
</evidence>
<gene>
    <name evidence="2" type="ORF">SPAPADRAFT_135605</name>
</gene>
<accession>G3AKZ3</accession>
<dbReference type="KEGG" id="spaa:SPAPADRAFT_135605"/>
<name>G3AKZ3_SPAPN</name>
<dbReference type="OMA" id="MIRGNWS"/>
<proteinExistence type="predicted"/>
<organism evidence="3">
    <name type="scientific">Spathaspora passalidarum (strain NRRL Y-27907 / 11-Y1)</name>
    <dbReference type="NCBI Taxonomy" id="619300"/>
    <lineage>
        <taxon>Eukaryota</taxon>
        <taxon>Fungi</taxon>
        <taxon>Dikarya</taxon>
        <taxon>Ascomycota</taxon>
        <taxon>Saccharomycotina</taxon>
        <taxon>Pichiomycetes</taxon>
        <taxon>Debaryomycetaceae</taxon>
        <taxon>Spathaspora</taxon>
    </lineage>
</organism>
<dbReference type="HOGENOM" id="CLU_091756_0_0_1"/>
<dbReference type="RefSeq" id="XP_007374551.1">
    <property type="nucleotide sequence ID" value="XM_007374489.1"/>
</dbReference>
<dbReference type="OrthoDB" id="4091959at2759"/>
<reference evidence="2 3" key="1">
    <citation type="journal article" date="2011" name="Proc. Natl. Acad. Sci. U.S.A.">
        <title>Comparative genomics of xylose-fermenting fungi for enhanced biofuel production.</title>
        <authorList>
            <person name="Wohlbach D.J."/>
            <person name="Kuo A."/>
            <person name="Sato T.K."/>
            <person name="Potts K.M."/>
            <person name="Salamov A.A."/>
            <person name="LaButti K.M."/>
            <person name="Sun H."/>
            <person name="Clum A."/>
            <person name="Pangilinan J.L."/>
            <person name="Lindquist E.A."/>
            <person name="Lucas S."/>
            <person name="Lapidus A."/>
            <person name="Jin M."/>
            <person name="Gunawan C."/>
            <person name="Balan V."/>
            <person name="Dale B.E."/>
            <person name="Jeffries T.W."/>
            <person name="Zinkel R."/>
            <person name="Barry K.W."/>
            <person name="Grigoriev I.V."/>
            <person name="Gasch A.P."/>
        </authorList>
    </citation>
    <scope>NUCLEOTIDE SEQUENCE [LARGE SCALE GENOMIC DNA]</scope>
    <source>
        <strain evidence="3">NRRL Y-27907 / 11-Y1</strain>
    </source>
</reference>
<evidence type="ECO:0000313" key="2">
    <source>
        <dbReference type="EMBL" id="EGW33036.1"/>
    </source>
</evidence>
<evidence type="ECO:0000256" key="1">
    <source>
        <dbReference type="SAM" id="MobiDB-lite"/>
    </source>
</evidence>
<feature type="region of interest" description="Disordered" evidence="1">
    <location>
        <begin position="9"/>
        <end position="29"/>
    </location>
</feature>
<feature type="region of interest" description="Disordered" evidence="1">
    <location>
        <begin position="181"/>
        <end position="229"/>
    </location>
</feature>
<dbReference type="Pfam" id="PF12622">
    <property type="entry name" value="NpwBP"/>
    <property type="match status" value="1"/>
</dbReference>
<dbReference type="eggNOG" id="ENOG502T74Z">
    <property type="taxonomic scope" value="Eukaryota"/>
</dbReference>
<protein>
    <submittedName>
        <fullName evidence="2">Uncharacterized protein</fullName>
    </submittedName>
</protein>
<sequence length="229" mass="26822">MIRGNWSLAGELRKNERSQQVKVQKRQKHQHKLTKLKDIDPIKLYHRIKNLEDKSEKTERDDNYLKSLKEDWAFIEKNKLHESKIRTFLDQQEKDEKKRKKESTKLWGSKSVYFNPELNPLGKVPQSESLVTKLKHPLTNITTPLKKDQTKKYEIDPLIKQLNIKCPPEDPPKFYKFVQNTTKPKVKPAEEQPHLVSENTELNHESSSENSANDDSSDDEGVSKRIKLG</sequence>
<dbReference type="Proteomes" id="UP000000709">
    <property type="component" value="Unassembled WGS sequence"/>
</dbReference>